<organism evidence="2 3">
    <name type="scientific">Podila minutissima</name>
    <dbReference type="NCBI Taxonomy" id="64525"/>
    <lineage>
        <taxon>Eukaryota</taxon>
        <taxon>Fungi</taxon>
        <taxon>Fungi incertae sedis</taxon>
        <taxon>Mucoromycota</taxon>
        <taxon>Mortierellomycotina</taxon>
        <taxon>Mortierellomycetes</taxon>
        <taxon>Mortierellales</taxon>
        <taxon>Mortierellaceae</taxon>
        <taxon>Podila</taxon>
    </lineage>
</organism>
<name>A0A9P5SFQ7_9FUNG</name>
<keyword evidence="3" id="KW-1185">Reference proteome</keyword>
<dbReference type="EMBL" id="JAAAUY010000601">
    <property type="protein sequence ID" value="KAF9328051.1"/>
    <property type="molecule type" value="Genomic_DNA"/>
</dbReference>
<evidence type="ECO:0000313" key="3">
    <source>
        <dbReference type="Proteomes" id="UP000696485"/>
    </source>
</evidence>
<feature type="compositionally biased region" description="Polar residues" evidence="1">
    <location>
        <begin position="1"/>
        <end position="16"/>
    </location>
</feature>
<accession>A0A9P5SFQ7</accession>
<sequence>MSSTLDAANPQAQNDPSAVESEKAMLTQFTKPNTTYMVEPLGINKGICRQEPNGQKTCVKFLALEAKQMFTFMQDQGFFCTMSLDPKETALDALGIRVGKMANILSEDFKIQEKRLTHPDRKYGVRDIVTFRTKPYSGYHDYSLSSHTRRGILNHARFIRALTCQGFQSLGILLNSSCVNMVEISYVIDLSTGSPPGLDYLVDLMSVNPSLRDVSIEYVDLSG</sequence>
<proteinExistence type="predicted"/>
<dbReference type="AlphaFoldDB" id="A0A9P5SFQ7"/>
<reference evidence="2" key="1">
    <citation type="journal article" date="2020" name="Fungal Divers.">
        <title>Resolving the Mortierellaceae phylogeny through synthesis of multi-gene phylogenetics and phylogenomics.</title>
        <authorList>
            <person name="Vandepol N."/>
            <person name="Liber J."/>
            <person name="Desiro A."/>
            <person name="Na H."/>
            <person name="Kennedy M."/>
            <person name="Barry K."/>
            <person name="Grigoriev I.V."/>
            <person name="Miller A.N."/>
            <person name="O'Donnell K."/>
            <person name="Stajich J.E."/>
            <person name="Bonito G."/>
        </authorList>
    </citation>
    <scope>NUCLEOTIDE SEQUENCE</scope>
    <source>
        <strain evidence="2">NVP1</strain>
    </source>
</reference>
<evidence type="ECO:0000256" key="1">
    <source>
        <dbReference type="SAM" id="MobiDB-lite"/>
    </source>
</evidence>
<protein>
    <submittedName>
        <fullName evidence="2">Uncharacterized protein</fullName>
    </submittedName>
</protein>
<comment type="caution">
    <text evidence="2">The sequence shown here is derived from an EMBL/GenBank/DDBJ whole genome shotgun (WGS) entry which is preliminary data.</text>
</comment>
<dbReference type="Proteomes" id="UP000696485">
    <property type="component" value="Unassembled WGS sequence"/>
</dbReference>
<evidence type="ECO:0000313" key="2">
    <source>
        <dbReference type="EMBL" id="KAF9328051.1"/>
    </source>
</evidence>
<gene>
    <name evidence="2" type="ORF">BG006_008737</name>
</gene>
<feature type="region of interest" description="Disordered" evidence="1">
    <location>
        <begin position="1"/>
        <end position="21"/>
    </location>
</feature>